<dbReference type="SUPFAM" id="SSF53822">
    <property type="entry name" value="Periplasmic binding protein-like I"/>
    <property type="match status" value="1"/>
</dbReference>
<dbReference type="PROSITE" id="PS00356">
    <property type="entry name" value="HTH_LACI_1"/>
    <property type="match status" value="1"/>
</dbReference>
<dbReference type="CDD" id="cd01392">
    <property type="entry name" value="HTH_LacI"/>
    <property type="match status" value="1"/>
</dbReference>
<proteinExistence type="predicted"/>
<evidence type="ECO:0000313" key="5">
    <source>
        <dbReference type="EMBL" id="NBI29671.1"/>
    </source>
</evidence>
<evidence type="ECO:0000313" key="6">
    <source>
        <dbReference type="Proteomes" id="UP000448943"/>
    </source>
</evidence>
<comment type="caution">
    <text evidence="5">The sequence shown here is derived from an EMBL/GenBank/DDBJ whole genome shotgun (WGS) entry which is preliminary data.</text>
</comment>
<dbReference type="PROSITE" id="PS50932">
    <property type="entry name" value="HTH_LACI_2"/>
    <property type="match status" value="1"/>
</dbReference>
<accession>A0A6N9Q4I3</accession>
<sequence length="329" mass="37085">MKIKIKEIAERAGVSISTVSKVIHHYAGVSQDTKQKVNEVMTELGYKVQYRNQNNSKMKCIGVILGKDIPFHHPYFSKVIDSFKNVVYKEGFDFVFFSTQFRTDEKAINYLLSCREYQVDGCLILAEKGEGIKELDSSDIPCVGIDAELSGVKSSYIMTDNDQIAKKAVEHFYLHGYKDIGYIGINKKWQVAKLREEGFKNSLSSFGLKFHEEWCVHGENFDSQSGYEAMKKILQNDKLPKAIFAWHDIFAIGAMNALKEHNINIPEDIAIIGCDDVDAGKHLTPPLTTVLQDHEKIGKLAAQMLMDVMDDKKLSPIQIEPGLVVRGTV</sequence>
<keyword evidence="2" id="KW-0238">DNA-binding</keyword>
<dbReference type="Pfam" id="PF00356">
    <property type="entry name" value="LacI"/>
    <property type="match status" value="1"/>
</dbReference>
<dbReference type="OrthoDB" id="9775106at2"/>
<dbReference type="InterPro" id="IPR010982">
    <property type="entry name" value="Lambda_DNA-bd_dom_sf"/>
</dbReference>
<keyword evidence="3" id="KW-0804">Transcription</keyword>
<organism evidence="5 6">
    <name type="scientific">Chengkuizengella marina</name>
    <dbReference type="NCBI Taxonomy" id="2507566"/>
    <lineage>
        <taxon>Bacteria</taxon>
        <taxon>Bacillati</taxon>
        <taxon>Bacillota</taxon>
        <taxon>Bacilli</taxon>
        <taxon>Bacillales</taxon>
        <taxon>Paenibacillaceae</taxon>
        <taxon>Chengkuizengella</taxon>
    </lineage>
</organism>
<dbReference type="InterPro" id="IPR046335">
    <property type="entry name" value="LacI/GalR-like_sensor"/>
</dbReference>
<evidence type="ECO:0000256" key="2">
    <source>
        <dbReference type="ARBA" id="ARBA00023125"/>
    </source>
</evidence>
<dbReference type="CDD" id="cd06267">
    <property type="entry name" value="PBP1_LacI_sugar_binding-like"/>
    <property type="match status" value="1"/>
</dbReference>
<keyword evidence="1" id="KW-0805">Transcription regulation</keyword>
<dbReference type="Pfam" id="PF13377">
    <property type="entry name" value="Peripla_BP_3"/>
    <property type="match status" value="1"/>
</dbReference>
<dbReference type="PANTHER" id="PTHR30146:SF109">
    <property type="entry name" value="HTH-TYPE TRANSCRIPTIONAL REGULATOR GALS"/>
    <property type="match status" value="1"/>
</dbReference>
<dbReference type="InterPro" id="IPR028082">
    <property type="entry name" value="Peripla_BP_I"/>
</dbReference>
<evidence type="ECO:0000256" key="3">
    <source>
        <dbReference type="ARBA" id="ARBA00023163"/>
    </source>
</evidence>
<dbReference type="RefSeq" id="WP_160646479.1">
    <property type="nucleotide sequence ID" value="NZ_SIJB01000027.1"/>
</dbReference>
<dbReference type="GO" id="GO:0003700">
    <property type="term" value="F:DNA-binding transcription factor activity"/>
    <property type="evidence" value="ECO:0007669"/>
    <property type="project" value="TreeGrafter"/>
</dbReference>
<feature type="domain" description="HTH lacI-type" evidence="4">
    <location>
        <begin position="3"/>
        <end position="57"/>
    </location>
</feature>
<dbReference type="PANTHER" id="PTHR30146">
    <property type="entry name" value="LACI-RELATED TRANSCRIPTIONAL REPRESSOR"/>
    <property type="match status" value="1"/>
</dbReference>
<dbReference type="GO" id="GO:0000976">
    <property type="term" value="F:transcription cis-regulatory region binding"/>
    <property type="evidence" value="ECO:0007669"/>
    <property type="project" value="TreeGrafter"/>
</dbReference>
<evidence type="ECO:0000259" key="4">
    <source>
        <dbReference type="PROSITE" id="PS50932"/>
    </source>
</evidence>
<dbReference type="SMART" id="SM00354">
    <property type="entry name" value="HTH_LACI"/>
    <property type="match status" value="1"/>
</dbReference>
<reference evidence="5 6" key="1">
    <citation type="submission" date="2019-01" db="EMBL/GenBank/DDBJ databases">
        <title>Chengkuizengella sp. nov., isolated from deep-sea sediment of East Pacific Ocean.</title>
        <authorList>
            <person name="Yang J."/>
            <person name="Lai Q."/>
            <person name="Shao Z."/>
        </authorList>
    </citation>
    <scope>NUCLEOTIDE SEQUENCE [LARGE SCALE GENOMIC DNA]</scope>
    <source>
        <strain evidence="5 6">YPA3-1-1</strain>
    </source>
</reference>
<dbReference type="EMBL" id="SIJB01000027">
    <property type="protein sequence ID" value="NBI29671.1"/>
    <property type="molecule type" value="Genomic_DNA"/>
</dbReference>
<dbReference type="SUPFAM" id="SSF47413">
    <property type="entry name" value="lambda repressor-like DNA-binding domains"/>
    <property type="match status" value="1"/>
</dbReference>
<dbReference type="InterPro" id="IPR000843">
    <property type="entry name" value="HTH_LacI"/>
</dbReference>
<dbReference type="Proteomes" id="UP000448943">
    <property type="component" value="Unassembled WGS sequence"/>
</dbReference>
<protein>
    <submittedName>
        <fullName evidence="5">LacI family transcriptional regulator</fullName>
    </submittedName>
</protein>
<dbReference type="Gene3D" id="1.10.260.40">
    <property type="entry name" value="lambda repressor-like DNA-binding domains"/>
    <property type="match status" value="1"/>
</dbReference>
<dbReference type="AlphaFoldDB" id="A0A6N9Q4I3"/>
<gene>
    <name evidence="5" type="ORF">ERL59_11945</name>
</gene>
<evidence type="ECO:0000256" key="1">
    <source>
        <dbReference type="ARBA" id="ARBA00023015"/>
    </source>
</evidence>
<dbReference type="Gene3D" id="3.40.50.2300">
    <property type="match status" value="2"/>
</dbReference>
<name>A0A6N9Q4I3_9BACL</name>
<keyword evidence="6" id="KW-1185">Reference proteome</keyword>